<sequence>MMVDFTYRDETYVFNRATRYLARTEPQQRHNYLSRLQPDTVRGNVADAWRFPVLDGAPAGTDANEVTFIYRAWNGRSPAEVAVAGTFGELYQPIPMKAVGDYFSVTVTIPFNQVHRYRFRVDGTWLVDPINPQQVTDARGETWSRFFTDYCTQRLVLETWEANILDRLTALLLPFRTELGRQFLDRSLPHNYRLDESVGVVNYIDKILAREENHRLFDYRTCLSILNEVLRARDFVNEPEAMSRALYEQVLGEMESGNVAGWDLDRYGNPNFFVKLLKRHTVTGAFCHPKYGGNVNGIAWAYLEERFRAEDGGTLFNWRQAVEQPLGNNPDYNG</sequence>
<keyword evidence="4" id="KW-1185">Reference proteome</keyword>
<dbReference type="GO" id="GO:0019901">
    <property type="term" value="F:protein kinase binding"/>
    <property type="evidence" value="ECO:0007669"/>
    <property type="project" value="TreeGrafter"/>
</dbReference>
<dbReference type="Proteomes" id="UP000664417">
    <property type="component" value="Unassembled WGS sequence"/>
</dbReference>
<proteinExistence type="inferred from homology"/>
<comment type="caution">
    <text evidence="3">The sequence shown here is derived from an EMBL/GenBank/DDBJ whole genome shotgun (WGS) entry which is preliminary data.</text>
</comment>
<reference evidence="3" key="1">
    <citation type="submission" date="2021-03" db="EMBL/GenBank/DDBJ databases">
        <authorList>
            <person name="Wang G."/>
        </authorList>
    </citation>
    <scope>NUCLEOTIDE SEQUENCE</scope>
    <source>
        <strain evidence="3">KCTC 12899</strain>
    </source>
</reference>
<dbReference type="SUPFAM" id="SSF81296">
    <property type="entry name" value="E set domains"/>
    <property type="match status" value="1"/>
</dbReference>
<dbReference type="PANTHER" id="PTHR10343">
    <property type="entry name" value="5'-AMP-ACTIVATED PROTEIN KINASE , BETA SUBUNIT"/>
    <property type="match status" value="1"/>
</dbReference>
<dbReference type="Pfam" id="PF16561">
    <property type="entry name" value="AMPK1_CBM"/>
    <property type="match status" value="1"/>
</dbReference>
<evidence type="ECO:0000313" key="3">
    <source>
        <dbReference type="EMBL" id="MBO1323164.1"/>
    </source>
</evidence>
<dbReference type="CDD" id="cd02859">
    <property type="entry name" value="E_set_AMPKbeta_like_N"/>
    <property type="match status" value="1"/>
</dbReference>
<feature type="domain" description="AMP-activated protein kinase glycogen-binding" evidence="2">
    <location>
        <begin position="73"/>
        <end position="141"/>
    </location>
</feature>
<name>A0A8J7QFJ2_9BACT</name>
<dbReference type="Gene3D" id="2.60.40.10">
    <property type="entry name" value="Immunoglobulins"/>
    <property type="match status" value="1"/>
</dbReference>
<dbReference type="GO" id="GO:0005737">
    <property type="term" value="C:cytoplasm"/>
    <property type="evidence" value="ECO:0007669"/>
    <property type="project" value="TreeGrafter"/>
</dbReference>
<gene>
    <name evidence="3" type="ORF">J3U88_32165</name>
</gene>
<dbReference type="PANTHER" id="PTHR10343:SF84">
    <property type="entry name" value="5'-AMP-ACTIVATED PROTEIN KINASE SUBUNIT BETA-1"/>
    <property type="match status" value="1"/>
</dbReference>
<organism evidence="3 4">
    <name type="scientific">Acanthopleuribacter pedis</name>
    <dbReference type="NCBI Taxonomy" id="442870"/>
    <lineage>
        <taxon>Bacteria</taxon>
        <taxon>Pseudomonadati</taxon>
        <taxon>Acidobacteriota</taxon>
        <taxon>Holophagae</taxon>
        <taxon>Acanthopleuribacterales</taxon>
        <taxon>Acanthopleuribacteraceae</taxon>
        <taxon>Acanthopleuribacter</taxon>
    </lineage>
</organism>
<dbReference type="AlphaFoldDB" id="A0A8J7QFJ2"/>
<evidence type="ECO:0000259" key="2">
    <source>
        <dbReference type="Pfam" id="PF16561"/>
    </source>
</evidence>
<protein>
    <submittedName>
        <fullName evidence="3">Gluconate 2-dehydrogenase subunit 3 family protein</fullName>
    </submittedName>
</protein>
<comment type="similarity">
    <text evidence="1">Belongs to the 5'-AMP-activated protein kinase beta subunit family.</text>
</comment>
<dbReference type="EMBL" id="JAFREP010000051">
    <property type="protein sequence ID" value="MBO1323164.1"/>
    <property type="molecule type" value="Genomic_DNA"/>
</dbReference>
<dbReference type="Pfam" id="PF13618">
    <property type="entry name" value="Gluconate_2-dh3"/>
    <property type="match status" value="1"/>
</dbReference>
<dbReference type="GO" id="GO:0007165">
    <property type="term" value="P:signal transduction"/>
    <property type="evidence" value="ECO:0007669"/>
    <property type="project" value="TreeGrafter"/>
</dbReference>
<dbReference type="InterPro" id="IPR014756">
    <property type="entry name" value="Ig_E-set"/>
</dbReference>
<dbReference type="GO" id="GO:0031588">
    <property type="term" value="C:nucleotide-activated protein kinase complex"/>
    <property type="evidence" value="ECO:0007669"/>
    <property type="project" value="TreeGrafter"/>
</dbReference>
<evidence type="ECO:0000256" key="1">
    <source>
        <dbReference type="ARBA" id="ARBA00010926"/>
    </source>
</evidence>
<accession>A0A8J7QFJ2</accession>
<dbReference type="InterPro" id="IPR032640">
    <property type="entry name" value="AMPK1_CBM"/>
</dbReference>
<dbReference type="InterPro" id="IPR013783">
    <property type="entry name" value="Ig-like_fold"/>
</dbReference>
<dbReference type="InterPro" id="IPR050827">
    <property type="entry name" value="CRP1_MDG1_kinase"/>
</dbReference>
<dbReference type="InterPro" id="IPR027056">
    <property type="entry name" value="Gluconate_2DH_su3"/>
</dbReference>
<evidence type="ECO:0000313" key="4">
    <source>
        <dbReference type="Proteomes" id="UP000664417"/>
    </source>
</evidence>